<gene>
    <name evidence="2" type="ORF">CCE28_19025</name>
</gene>
<comment type="caution">
    <text evidence="2">The sequence shown here is derived from an EMBL/GenBank/DDBJ whole genome shotgun (WGS) entry which is preliminary data.</text>
</comment>
<evidence type="ECO:0000313" key="2">
    <source>
        <dbReference type="EMBL" id="PAB57391.1"/>
    </source>
</evidence>
<protein>
    <submittedName>
        <fullName evidence="2">Uncharacterized protein</fullName>
    </submittedName>
</protein>
<accession>A0A267MCT1</accession>
<keyword evidence="3" id="KW-1185">Reference proteome</keyword>
<feature type="transmembrane region" description="Helical" evidence="1">
    <location>
        <begin position="107"/>
        <end position="125"/>
    </location>
</feature>
<name>A0A267MCT1_9FIRM</name>
<proteinExistence type="predicted"/>
<reference evidence="2 3" key="1">
    <citation type="submission" date="2017-06" db="EMBL/GenBank/DDBJ databases">
        <title>Draft genome sequence of anaerobic fermentative bacterium Anaeromicrobium sediminis DY2726D isolated from West Pacific Ocean sediments.</title>
        <authorList>
            <person name="Zeng X."/>
        </authorList>
    </citation>
    <scope>NUCLEOTIDE SEQUENCE [LARGE SCALE GENOMIC DNA]</scope>
    <source>
        <strain evidence="2 3">DY2726D</strain>
    </source>
</reference>
<dbReference type="AlphaFoldDB" id="A0A267MCT1"/>
<dbReference type="OrthoDB" id="1926101at2"/>
<keyword evidence="1" id="KW-1133">Transmembrane helix</keyword>
<dbReference type="RefSeq" id="WP_095135355.1">
    <property type="nucleotide sequence ID" value="NZ_NIBG01000026.1"/>
</dbReference>
<feature type="transmembrane region" description="Helical" evidence="1">
    <location>
        <begin position="75"/>
        <end position="95"/>
    </location>
</feature>
<feature type="transmembrane region" description="Helical" evidence="1">
    <location>
        <begin position="12"/>
        <end position="29"/>
    </location>
</feature>
<dbReference type="EMBL" id="NIBG01000026">
    <property type="protein sequence ID" value="PAB57391.1"/>
    <property type="molecule type" value="Genomic_DNA"/>
</dbReference>
<keyword evidence="1" id="KW-0472">Membrane</keyword>
<evidence type="ECO:0000256" key="1">
    <source>
        <dbReference type="SAM" id="Phobius"/>
    </source>
</evidence>
<organism evidence="2 3">
    <name type="scientific">Anaeromicrobium sediminis</name>
    <dbReference type="NCBI Taxonomy" id="1478221"/>
    <lineage>
        <taxon>Bacteria</taxon>
        <taxon>Bacillati</taxon>
        <taxon>Bacillota</taxon>
        <taxon>Clostridia</taxon>
        <taxon>Peptostreptococcales</taxon>
        <taxon>Thermotaleaceae</taxon>
        <taxon>Anaeromicrobium</taxon>
    </lineage>
</organism>
<keyword evidence="1" id="KW-0812">Transmembrane</keyword>
<evidence type="ECO:0000313" key="3">
    <source>
        <dbReference type="Proteomes" id="UP000216024"/>
    </source>
</evidence>
<feature type="transmembrane region" description="Helical" evidence="1">
    <location>
        <begin position="41"/>
        <end position="63"/>
    </location>
</feature>
<dbReference type="Proteomes" id="UP000216024">
    <property type="component" value="Unassembled WGS sequence"/>
</dbReference>
<sequence length="130" mass="15439">MKKNKLLIFTRILYILFAIGTIIVFWMVYKDIDSSFAFKFGIGYVFLTFFLLLYVPFVTILNLRKLKWVEIRRRVIKFIGLFISFGTLNYIFDYVFRPSNIDLFREFSSGLGLAFGISFIDVTFFKKKES</sequence>